<feature type="domain" description="EamA" evidence="9">
    <location>
        <begin position="160"/>
        <end position="289"/>
    </location>
</feature>
<keyword evidence="7 8" id="KW-0472">Membrane</keyword>
<keyword evidence="11" id="KW-1185">Reference proteome</keyword>
<organism evidence="10 11">
    <name type="scientific">Selenobaculum gibii</name>
    <dbReference type="NCBI Taxonomy" id="3054208"/>
    <lineage>
        <taxon>Bacteria</taxon>
        <taxon>Bacillati</taxon>
        <taxon>Bacillota</taxon>
        <taxon>Negativicutes</taxon>
        <taxon>Selenomonadales</taxon>
        <taxon>Selenomonadaceae</taxon>
        <taxon>Selenobaculum</taxon>
    </lineage>
</organism>
<keyword evidence="3" id="KW-0813">Transport</keyword>
<evidence type="ECO:0000256" key="7">
    <source>
        <dbReference type="ARBA" id="ARBA00023136"/>
    </source>
</evidence>
<dbReference type="KEGG" id="sgbi:P3F81_01005"/>
<evidence type="ECO:0000256" key="1">
    <source>
        <dbReference type="ARBA" id="ARBA00004651"/>
    </source>
</evidence>
<feature type="transmembrane region" description="Helical" evidence="8">
    <location>
        <begin position="246"/>
        <end position="266"/>
    </location>
</feature>
<dbReference type="InterPro" id="IPR004626">
    <property type="entry name" value="RarD"/>
</dbReference>
<keyword evidence="4" id="KW-1003">Cell membrane</keyword>
<dbReference type="PANTHER" id="PTHR22911">
    <property type="entry name" value="ACYL-MALONYL CONDENSING ENZYME-RELATED"/>
    <property type="match status" value="1"/>
</dbReference>
<feature type="transmembrane region" description="Helical" evidence="8">
    <location>
        <begin position="272"/>
        <end position="290"/>
    </location>
</feature>
<feature type="transmembrane region" description="Helical" evidence="8">
    <location>
        <begin position="9"/>
        <end position="28"/>
    </location>
</feature>
<evidence type="ECO:0000256" key="8">
    <source>
        <dbReference type="SAM" id="Phobius"/>
    </source>
</evidence>
<dbReference type="Proteomes" id="UP001243623">
    <property type="component" value="Chromosome"/>
</dbReference>
<evidence type="ECO:0000256" key="2">
    <source>
        <dbReference type="ARBA" id="ARBA00007362"/>
    </source>
</evidence>
<dbReference type="PANTHER" id="PTHR22911:SF137">
    <property type="entry name" value="SOLUTE CARRIER FAMILY 35 MEMBER G2-RELATED"/>
    <property type="match status" value="1"/>
</dbReference>
<dbReference type="InterPro" id="IPR000620">
    <property type="entry name" value="EamA_dom"/>
</dbReference>
<feature type="transmembrane region" description="Helical" evidence="8">
    <location>
        <begin position="215"/>
        <end position="234"/>
    </location>
</feature>
<dbReference type="Pfam" id="PF00892">
    <property type="entry name" value="EamA"/>
    <property type="match status" value="2"/>
</dbReference>
<proteinExistence type="inferred from homology"/>
<feature type="transmembrane region" description="Helical" evidence="8">
    <location>
        <begin position="40"/>
        <end position="58"/>
    </location>
</feature>
<protein>
    <submittedName>
        <fullName evidence="10">EamA family transporter RarD</fullName>
    </submittedName>
</protein>
<dbReference type="EMBL" id="CP120678">
    <property type="protein sequence ID" value="WIW70933.1"/>
    <property type="molecule type" value="Genomic_DNA"/>
</dbReference>
<keyword evidence="5 8" id="KW-0812">Transmembrane</keyword>
<dbReference type="NCBIfam" id="TIGR00688">
    <property type="entry name" value="rarD"/>
    <property type="match status" value="1"/>
</dbReference>
<feature type="transmembrane region" description="Helical" evidence="8">
    <location>
        <begin position="184"/>
        <end position="203"/>
    </location>
</feature>
<feature type="transmembrane region" description="Helical" evidence="8">
    <location>
        <begin position="109"/>
        <end position="126"/>
    </location>
</feature>
<evidence type="ECO:0000259" key="9">
    <source>
        <dbReference type="Pfam" id="PF00892"/>
    </source>
</evidence>
<evidence type="ECO:0000256" key="3">
    <source>
        <dbReference type="ARBA" id="ARBA00022448"/>
    </source>
</evidence>
<comment type="similarity">
    <text evidence="2">Belongs to the EamA transporter family.</text>
</comment>
<dbReference type="GO" id="GO:0005886">
    <property type="term" value="C:plasma membrane"/>
    <property type="evidence" value="ECO:0007669"/>
    <property type="project" value="UniProtKB-SubCell"/>
</dbReference>
<sequence length="310" mass="35191">MQEEKNRQIGMAAAIGACFMWGILPIYWKLLQDASAYEILAHRICWSFIFMLAVIFLFRRGKKFVMDCKEIWKDKKRKQLLLSASLLISVNWLTYIWAVNHDHVIETSIGYYITPLMSVLLGMVIFHEKLVLGKKISIVLAFIGIVIMTWQFGQVPWISVILAMSFATYGALKKKMMIDPITSITLETLLVMPLALVYIGYLWLSGASHFGSMNWTLTLFLIGAGIVTATPLILFSQGANLLPLNVLGFLQYIGPTITLFLGVFLFKEVFNWTHMIAFSFIWAALVIFSLSERFAIPQSKQKGKTVVVQE</sequence>
<feature type="transmembrane region" description="Helical" evidence="8">
    <location>
        <begin position="79"/>
        <end position="97"/>
    </location>
</feature>
<accession>A0A9Y2AJP9</accession>
<dbReference type="SUPFAM" id="SSF103481">
    <property type="entry name" value="Multidrug resistance efflux transporter EmrE"/>
    <property type="match status" value="2"/>
</dbReference>
<feature type="transmembrane region" description="Helical" evidence="8">
    <location>
        <begin position="156"/>
        <end position="172"/>
    </location>
</feature>
<feature type="transmembrane region" description="Helical" evidence="8">
    <location>
        <begin position="133"/>
        <end position="150"/>
    </location>
</feature>
<dbReference type="RefSeq" id="WP_309320539.1">
    <property type="nucleotide sequence ID" value="NZ_CP120678.1"/>
</dbReference>
<evidence type="ECO:0000313" key="10">
    <source>
        <dbReference type="EMBL" id="WIW70933.1"/>
    </source>
</evidence>
<feature type="domain" description="EamA" evidence="9">
    <location>
        <begin position="9"/>
        <end position="149"/>
    </location>
</feature>
<evidence type="ECO:0000256" key="4">
    <source>
        <dbReference type="ARBA" id="ARBA00022475"/>
    </source>
</evidence>
<evidence type="ECO:0000256" key="5">
    <source>
        <dbReference type="ARBA" id="ARBA00022692"/>
    </source>
</evidence>
<name>A0A9Y2AJP9_9FIRM</name>
<dbReference type="InterPro" id="IPR037185">
    <property type="entry name" value="EmrE-like"/>
</dbReference>
<dbReference type="AlphaFoldDB" id="A0A9Y2AJP9"/>
<evidence type="ECO:0000313" key="11">
    <source>
        <dbReference type="Proteomes" id="UP001243623"/>
    </source>
</evidence>
<evidence type="ECO:0000256" key="6">
    <source>
        <dbReference type="ARBA" id="ARBA00022989"/>
    </source>
</evidence>
<gene>
    <name evidence="10" type="primary">rarD</name>
    <name evidence="10" type="ORF">P3F81_01005</name>
</gene>
<comment type="subcellular location">
    <subcellularLocation>
        <location evidence="1">Cell membrane</location>
        <topology evidence="1">Multi-pass membrane protein</topology>
    </subcellularLocation>
</comment>
<dbReference type="PROSITE" id="PS51257">
    <property type="entry name" value="PROKAR_LIPOPROTEIN"/>
    <property type="match status" value="1"/>
</dbReference>
<keyword evidence="6 8" id="KW-1133">Transmembrane helix</keyword>
<reference evidence="10" key="1">
    <citation type="submission" date="2023-03" db="EMBL/GenBank/DDBJ databases">
        <title>Selenobaculum gbiensis gen. nov. sp. nov., a new bacterium isolated from the gut microbiota of IBD patient.</title>
        <authorList>
            <person name="Yeo S."/>
            <person name="Park H."/>
            <person name="Huh C.S."/>
        </authorList>
    </citation>
    <scope>NUCLEOTIDE SEQUENCE</scope>
    <source>
        <strain evidence="10">ICN-92133</strain>
    </source>
</reference>